<dbReference type="PROSITE" id="PS51450">
    <property type="entry name" value="LRR"/>
    <property type="match status" value="1"/>
</dbReference>
<evidence type="ECO:0000256" key="17">
    <source>
        <dbReference type="ARBA" id="ARBA00023136"/>
    </source>
</evidence>
<comment type="catalytic activity">
    <reaction evidence="21">
        <text>L-seryl-[protein] + ATP = O-phospho-L-seryl-[protein] + ADP + H(+)</text>
        <dbReference type="Rhea" id="RHEA:17989"/>
        <dbReference type="Rhea" id="RHEA-COMP:9863"/>
        <dbReference type="Rhea" id="RHEA-COMP:11604"/>
        <dbReference type="ChEBI" id="CHEBI:15378"/>
        <dbReference type="ChEBI" id="CHEBI:29999"/>
        <dbReference type="ChEBI" id="CHEBI:30616"/>
        <dbReference type="ChEBI" id="CHEBI:83421"/>
        <dbReference type="ChEBI" id="CHEBI:456216"/>
        <dbReference type="EC" id="2.7.11.1"/>
    </reaction>
</comment>
<evidence type="ECO:0000256" key="20">
    <source>
        <dbReference type="ARBA" id="ARBA00047899"/>
    </source>
</evidence>
<accession>A0A061FKI8</accession>
<dbReference type="SMART" id="SM00369">
    <property type="entry name" value="LRR_TYP"/>
    <property type="match status" value="7"/>
</dbReference>
<dbReference type="InterPro" id="IPR017441">
    <property type="entry name" value="Protein_kinase_ATP_BS"/>
</dbReference>
<dbReference type="Pfam" id="PF13855">
    <property type="entry name" value="LRR_8"/>
    <property type="match status" value="2"/>
</dbReference>
<evidence type="ECO:0000256" key="22">
    <source>
        <dbReference type="PROSITE-ProRule" id="PRU10141"/>
    </source>
</evidence>
<evidence type="ECO:0000256" key="3">
    <source>
        <dbReference type="ARBA" id="ARBA00009592"/>
    </source>
</evidence>
<evidence type="ECO:0000256" key="5">
    <source>
        <dbReference type="ARBA" id="ARBA00022475"/>
    </source>
</evidence>
<keyword evidence="11" id="KW-0732">Signal</keyword>
<dbReference type="Proteomes" id="UP000026915">
    <property type="component" value="Chromosome 10"/>
</dbReference>
<dbReference type="SUPFAM" id="SSF52047">
    <property type="entry name" value="RNI-like"/>
    <property type="match status" value="1"/>
</dbReference>
<evidence type="ECO:0000256" key="9">
    <source>
        <dbReference type="ARBA" id="ARBA00022679"/>
    </source>
</evidence>
<gene>
    <name evidence="25" type="ORF">TCM_042555</name>
</gene>
<dbReference type="Pfam" id="PF00069">
    <property type="entry name" value="Pkinase"/>
    <property type="match status" value="1"/>
</dbReference>
<keyword evidence="15 22" id="KW-0067">ATP-binding</keyword>
<dbReference type="InterPro" id="IPR051809">
    <property type="entry name" value="Plant_receptor-like_S/T_kinase"/>
</dbReference>
<evidence type="ECO:0000256" key="11">
    <source>
        <dbReference type="ARBA" id="ARBA00022729"/>
    </source>
</evidence>
<keyword evidence="17 23" id="KW-0472">Membrane</keyword>
<evidence type="ECO:0000256" key="2">
    <source>
        <dbReference type="ARBA" id="ARBA00008684"/>
    </source>
</evidence>
<organism evidence="25 26">
    <name type="scientific">Theobroma cacao</name>
    <name type="common">Cacao</name>
    <name type="synonym">Cocoa</name>
    <dbReference type="NCBI Taxonomy" id="3641"/>
    <lineage>
        <taxon>Eukaryota</taxon>
        <taxon>Viridiplantae</taxon>
        <taxon>Streptophyta</taxon>
        <taxon>Embryophyta</taxon>
        <taxon>Tracheophyta</taxon>
        <taxon>Spermatophyta</taxon>
        <taxon>Magnoliopsida</taxon>
        <taxon>eudicotyledons</taxon>
        <taxon>Gunneridae</taxon>
        <taxon>Pentapetalae</taxon>
        <taxon>rosids</taxon>
        <taxon>malvids</taxon>
        <taxon>Malvales</taxon>
        <taxon>Malvaceae</taxon>
        <taxon>Byttnerioideae</taxon>
        <taxon>Theobroma</taxon>
    </lineage>
</organism>
<dbReference type="Pfam" id="PF08263">
    <property type="entry name" value="LRRNT_2"/>
    <property type="match status" value="1"/>
</dbReference>
<dbReference type="InterPro" id="IPR013210">
    <property type="entry name" value="LRR_N_plant-typ"/>
</dbReference>
<evidence type="ECO:0000256" key="12">
    <source>
        <dbReference type="ARBA" id="ARBA00022737"/>
    </source>
</evidence>
<evidence type="ECO:0000256" key="7">
    <source>
        <dbReference type="ARBA" id="ARBA00022553"/>
    </source>
</evidence>
<reference evidence="25 26" key="1">
    <citation type="journal article" date="2013" name="Genome Biol.">
        <title>The genome sequence of the most widely cultivated cacao type and its use to identify candidate genes regulating pod color.</title>
        <authorList>
            <person name="Motamayor J.C."/>
            <person name="Mockaitis K."/>
            <person name="Schmutz J."/>
            <person name="Haiminen N."/>
            <person name="Iii D.L."/>
            <person name="Cornejo O."/>
            <person name="Findley S.D."/>
            <person name="Zheng P."/>
            <person name="Utro F."/>
            <person name="Royaert S."/>
            <person name="Saski C."/>
            <person name="Jenkins J."/>
            <person name="Podicheti R."/>
            <person name="Zhao M."/>
            <person name="Scheffler B.E."/>
            <person name="Stack J.C."/>
            <person name="Feltus F.A."/>
            <person name="Mustiga G.M."/>
            <person name="Amores F."/>
            <person name="Phillips W."/>
            <person name="Marelli J.P."/>
            <person name="May G.D."/>
            <person name="Shapiro H."/>
            <person name="Ma J."/>
            <person name="Bustamante C.D."/>
            <person name="Schnell R.J."/>
            <person name="Main D."/>
            <person name="Gilbert D."/>
            <person name="Parida L."/>
            <person name="Kuhn D.N."/>
        </authorList>
    </citation>
    <scope>NUCLEOTIDE SEQUENCE [LARGE SCALE GENOMIC DNA]</scope>
    <source>
        <strain evidence="26">cv. Matina 1-6</strain>
    </source>
</reference>
<proteinExistence type="inferred from homology"/>
<dbReference type="InterPro" id="IPR032675">
    <property type="entry name" value="LRR_dom_sf"/>
</dbReference>
<dbReference type="FunFam" id="1.10.510.10:FF:000358">
    <property type="entry name" value="Putative leucine-rich repeat receptor-like serine/threonine-protein kinase"/>
    <property type="match status" value="1"/>
</dbReference>
<dbReference type="InterPro" id="IPR000719">
    <property type="entry name" value="Prot_kinase_dom"/>
</dbReference>
<dbReference type="Pfam" id="PF23598">
    <property type="entry name" value="LRR_14"/>
    <property type="match status" value="1"/>
</dbReference>
<keyword evidence="9" id="KW-0808">Transferase</keyword>
<keyword evidence="12" id="KW-0677">Repeat</keyword>
<keyword evidence="13 22" id="KW-0547">Nucleotide-binding</keyword>
<evidence type="ECO:0000256" key="15">
    <source>
        <dbReference type="ARBA" id="ARBA00022840"/>
    </source>
</evidence>
<evidence type="ECO:0000256" key="23">
    <source>
        <dbReference type="SAM" id="Phobius"/>
    </source>
</evidence>
<evidence type="ECO:0000256" key="4">
    <source>
        <dbReference type="ARBA" id="ARBA00012513"/>
    </source>
</evidence>
<protein>
    <recommendedName>
        <fullName evidence="4">non-specific serine/threonine protein kinase</fullName>
        <ecNumber evidence="4">2.7.11.1</ecNumber>
    </recommendedName>
</protein>
<comment type="catalytic activity">
    <reaction evidence="20">
        <text>L-threonyl-[protein] + ATP = O-phospho-L-threonyl-[protein] + ADP + H(+)</text>
        <dbReference type="Rhea" id="RHEA:46608"/>
        <dbReference type="Rhea" id="RHEA-COMP:11060"/>
        <dbReference type="Rhea" id="RHEA-COMP:11605"/>
        <dbReference type="ChEBI" id="CHEBI:15378"/>
        <dbReference type="ChEBI" id="CHEBI:30013"/>
        <dbReference type="ChEBI" id="CHEBI:30616"/>
        <dbReference type="ChEBI" id="CHEBI:61977"/>
        <dbReference type="ChEBI" id="CHEBI:456216"/>
        <dbReference type="EC" id="2.7.11.1"/>
    </reaction>
</comment>
<dbReference type="Gramene" id="EOY17845">
    <property type="protein sequence ID" value="EOY17845"/>
    <property type="gene ID" value="TCM_042555"/>
</dbReference>
<keyword evidence="7" id="KW-0597">Phosphoprotein</keyword>
<evidence type="ECO:0000256" key="16">
    <source>
        <dbReference type="ARBA" id="ARBA00022989"/>
    </source>
</evidence>
<dbReference type="Gene3D" id="3.30.200.20">
    <property type="entry name" value="Phosphorylase Kinase, domain 1"/>
    <property type="match status" value="1"/>
</dbReference>
<comment type="subcellular location">
    <subcellularLocation>
        <location evidence="1">Cell membrane</location>
        <topology evidence="1">Single-pass type I membrane protein</topology>
    </subcellularLocation>
</comment>
<dbReference type="eggNOG" id="ENOG502QPYS">
    <property type="taxonomic scope" value="Eukaryota"/>
</dbReference>
<evidence type="ECO:0000256" key="6">
    <source>
        <dbReference type="ARBA" id="ARBA00022527"/>
    </source>
</evidence>
<dbReference type="InterPro" id="IPR011009">
    <property type="entry name" value="Kinase-like_dom_sf"/>
</dbReference>
<dbReference type="AlphaFoldDB" id="A0A061FKI8"/>
<dbReference type="Pfam" id="PF00560">
    <property type="entry name" value="LRR_1"/>
    <property type="match status" value="1"/>
</dbReference>
<dbReference type="PANTHER" id="PTHR27008">
    <property type="entry name" value="OS04G0122200 PROTEIN"/>
    <property type="match status" value="1"/>
</dbReference>
<evidence type="ECO:0000256" key="10">
    <source>
        <dbReference type="ARBA" id="ARBA00022692"/>
    </source>
</evidence>
<dbReference type="FunCoup" id="A0A061FKI8">
    <property type="interactions" value="589"/>
</dbReference>
<feature type="binding site" evidence="22">
    <location>
        <position position="775"/>
    </location>
    <ligand>
        <name>ATP</name>
        <dbReference type="ChEBI" id="CHEBI:30616"/>
    </ligand>
</feature>
<dbReference type="PROSITE" id="PS00107">
    <property type="entry name" value="PROTEIN_KINASE_ATP"/>
    <property type="match status" value="1"/>
</dbReference>
<evidence type="ECO:0000256" key="13">
    <source>
        <dbReference type="ARBA" id="ARBA00022741"/>
    </source>
</evidence>
<evidence type="ECO:0000256" key="8">
    <source>
        <dbReference type="ARBA" id="ARBA00022614"/>
    </source>
</evidence>
<comment type="similarity">
    <text evidence="3">Belongs to the RLP family.</text>
</comment>
<dbReference type="PANTHER" id="PTHR27008:SF592">
    <property type="entry name" value="LEUCINE-RICH REPEAT RECEPTOR-LIKE PROTEIN KINASE FAMILY PROTEIN-RELATED"/>
    <property type="match status" value="1"/>
</dbReference>
<dbReference type="GO" id="GO:0005524">
    <property type="term" value="F:ATP binding"/>
    <property type="evidence" value="ECO:0007669"/>
    <property type="project" value="UniProtKB-UniRule"/>
</dbReference>
<feature type="domain" description="Protein kinase" evidence="24">
    <location>
        <begin position="746"/>
        <end position="1011"/>
    </location>
</feature>
<dbReference type="InterPro" id="IPR003591">
    <property type="entry name" value="Leu-rich_rpt_typical-subtyp"/>
</dbReference>
<dbReference type="EMBL" id="CM001888">
    <property type="protein sequence ID" value="EOY17845.1"/>
    <property type="molecule type" value="Genomic_DNA"/>
</dbReference>
<dbReference type="InParanoid" id="A0A061FKI8"/>
<dbReference type="SUPFAM" id="SSF52058">
    <property type="entry name" value="L domain-like"/>
    <property type="match status" value="1"/>
</dbReference>
<evidence type="ECO:0000313" key="25">
    <source>
        <dbReference type="EMBL" id="EOY17845.1"/>
    </source>
</evidence>
<dbReference type="GO" id="GO:0004674">
    <property type="term" value="F:protein serine/threonine kinase activity"/>
    <property type="evidence" value="ECO:0007669"/>
    <property type="project" value="UniProtKB-KW"/>
</dbReference>
<evidence type="ECO:0000256" key="21">
    <source>
        <dbReference type="ARBA" id="ARBA00048679"/>
    </source>
</evidence>
<dbReference type="Gene3D" id="1.10.510.10">
    <property type="entry name" value="Transferase(Phosphotransferase) domain 1"/>
    <property type="match status" value="1"/>
</dbReference>
<name>A0A061FKI8_THECC</name>
<evidence type="ECO:0000256" key="14">
    <source>
        <dbReference type="ARBA" id="ARBA00022777"/>
    </source>
</evidence>
<dbReference type="OMA" id="QYKEEHE"/>
<dbReference type="PROSITE" id="PS50011">
    <property type="entry name" value="PROTEIN_KINASE_DOM"/>
    <property type="match status" value="1"/>
</dbReference>
<dbReference type="FunFam" id="3.80.10.10:FF:000275">
    <property type="entry name" value="Leucine-rich repeat receptor-like protein kinase"/>
    <property type="match status" value="1"/>
</dbReference>
<dbReference type="InterPro" id="IPR008271">
    <property type="entry name" value="Ser/Thr_kinase_AS"/>
</dbReference>
<feature type="transmembrane region" description="Helical" evidence="23">
    <location>
        <begin position="690"/>
        <end position="711"/>
    </location>
</feature>
<dbReference type="FunFam" id="3.30.200.20:FF:000432">
    <property type="entry name" value="LRR receptor-like serine/threonine-protein kinase EFR"/>
    <property type="match status" value="1"/>
</dbReference>
<keyword evidence="5" id="KW-1003">Cell membrane</keyword>
<keyword evidence="6" id="KW-0723">Serine/threonine-protein kinase</keyword>
<dbReference type="SMART" id="SM00220">
    <property type="entry name" value="S_TKc"/>
    <property type="match status" value="1"/>
</dbReference>
<evidence type="ECO:0000259" key="24">
    <source>
        <dbReference type="PROSITE" id="PS50011"/>
    </source>
</evidence>
<sequence>MDTNLLAAQFTSSPKLMFFKENGYRILVLEMITGRRPADDMFHGGLRLHNFCQRTLPEQLKDILHFRLLEEIEAPVKERGSKIMLPQNRMQLRQVVRELGGHGKLNLLVPQFNSSPQLIFFKENGLLVPRSLKFASAMGNETDRIALLSIKDQLVSAYPGALDSWNASLHFCLWQGVTCGHRYQRVTGLDLDGNVPKEVGYLRRLRVFELFQNNLHGRIPVELANCLNLTRIDLTYNNLTGKVPFQLGHLPKLNILYLGANKLVGGIPSSLGNISSLWKLSLAHNHLEGNIPDALVLFLCQFTIFLPWKCLTWLSTISQGVLQLSISNMSNLETLDLTYNSFSGSVPKDLGNLKNLEWFHIGDNYYGNGKAGDFDFLSSLSNCSLLQFLNIQSNRLGGLLPPSIGNLSIQFSILYIGWNSISGNIPDEIGNLMGLNLLDMRRTALTGSLPTSIGKLQNLERLLIGWNNFFDEIPSFIGNLSRLFDLLLYSNNFEGRIPLVLRNRKNMQNLDITENKLSRSIPDQLFGALTNLIVVNMSYNSLTGPLPSDFGNLKNLVELYVYEIKLSGEIPKTLGECSELAVLDMAGNFFQGSILLSFGSLRALEFLNLSHNNLSGTIPHELEKLPFLSSLNLSFNHFEGEVPKRGVFNKSNGFSIVGNKNLCGGIPEIKLLKCINPKPREKQNALSTKAIIILILGILVASILVVFLFICCCRKRSGKNFVPAALLGDSYLRVSYKELLQATGGFSSSNLIGVGSFGSVYKGVLHRQEKPVAVKVLNLQNRGAAKSSTVECKALRKVRHRNLLKIITSCSSIDYQGNDFKALVFEFIPKGSLDSWLHEQHESRYLNFVQRLDIAIDVANAIDYLHHNCEVVIVHCDLKPSNVLLDDDMVAHVTDFGLAKLLSTDTDTMGNDRASSSTMKGTIGYVPSEYGMGGAVSPEGDIYSYGILLLEMITGRRPTDGMFHGGLNLHNFCNMALPERLKEILDSRLLEQICENNERSRSQPNMEGKMLESLVSFTKVGVACSAGASGERMGIKDAITELLATKARLLRTGIHRRDRR</sequence>
<comment type="similarity">
    <text evidence="2">Belongs to the protein kinase superfamily. Ser/Thr protein kinase family.</text>
</comment>
<dbReference type="GO" id="GO:0005886">
    <property type="term" value="C:plasma membrane"/>
    <property type="evidence" value="ECO:0007669"/>
    <property type="project" value="UniProtKB-SubCell"/>
</dbReference>
<dbReference type="FunFam" id="3.80.10.10:FF:000288">
    <property type="entry name" value="LRR receptor-like serine/threonine-protein kinase EFR"/>
    <property type="match status" value="1"/>
</dbReference>
<dbReference type="InterPro" id="IPR055414">
    <property type="entry name" value="LRR_R13L4/SHOC2-like"/>
</dbReference>
<keyword evidence="19" id="KW-0325">Glycoprotein</keyword>
<dbReference type="SUPFAM" id="SSF56112">
    <property type="entry name" value="Protein kinase-like (PK-like)"/>
    <property type="match status" value="1"/>
</dbReference>
<keyword evidence="16 23" id="KW-1133">Transmembrane helix</keyword>
<evidence type="ECO:0000256" key="19">
    <source>
        <dbReference type="ARBA" id="ARBA00023180"/>
    </source>
</evidence>
<evidence type="ECO:0000256" key="1">
    <source>
        <dbReference type="ARBA" id="ARBA00004251"/>
    </source>
</evidence>
<dbReference type="EC" id="2.7.11.1" evidence="4"/>
<evidence type="ECO:0000313" key="26">
    <source>
        <dbReference type="Proteomes" id="UP000026915"/>
    </source>
</evidence>
<keyword evidence="18" id="KW-0675">Receptor</keyword>
<dbReference type="InterPro" id="IPR001611">
    <property type="entry name" value="Leu-rich_rpt"/>
</dbReference>
<keyword evidence="14 25" id="KW-0418">Kinase</keyword>
<evidence type="ECO:0000256" key="18">
    <source>
        <dbReference type="ARBA" id="ARBA00023170"/>
    </source>
</evidence>
<dbReference type="PROSITE" id="PS00108">
    <property type="entry name" value="PROTEIN_KINASE_ST"/>
    <property type="match status" value="1"/>
</dbReference>
<dbReference type="HOGENOM" id="CLU_000288_22_0_1"/>
<keyword evidence="8" id="KW-0433">Leucine-rich repeat</keyword>
<keyword evidence="26" id="KW-1185">Reference proteome</keyword>
<dbReference type="Gene3D" id="3.80.10.10">
    <property type="entry name" value="Ribonuclease Inhibitor"/>
    <property type="match status" value="2"/>
</dbReference>
<keyword evidence="10 23" id="KW-0812">Transmembrane</keyword>